<dbReference type="Gene3D" id="1.10.150.250">
    <property type="entry name" value="Flavinator of succinate dehydrogenase"/>
    <property type="match status" value="1"/>
</dbReference>
<dbReference type="GO" id="GO:0006099">
    <property type="term" value="P:tricarboxylic acid cycle"/>
    <property type="evidence" value="ECO:0007669"/>
    <property type="project" value="TreeGrafter"/>
</dbReference>
<evidence type="ECO:0000256" key="1">
    <source>
        <dbReference type="ARBA" id="ARBA00008571"/>
    </source>
</evidence>
<comment type="similarity">
    <text evidence="1">Belongs to the SdhE FAD assembly factor family.</text>
</comment>
<dbReference type="AlphaFoldDB" id="A0A2T0RWB4"/>
<dbReference type="OrthoDB" id="9807264at2"/>
<gene>
    <name evidence="4" type="ORF">CLV78_102521</name>
</gene>
<evidence type="ECO:0000256" key="3">
    <source>
        <dbReference type="ARBA" id="ARBA00023186"/>
    </source>
</evidence>
<proteinExistence type="inferred from homology"/>
<protein>
    <recommendedName>
        <fullName evidence="2">FAD assembly factor SdhE</fullName>
    </recommendedName>
</protein>
<name>A0A2T0RWB4_9RHOB</name>
<dbReference type="PANTHER" id="PTHR12469:SF2">
    <property type="entry name" value="SUCCINATE DEHYDROGENASE ASSEMBLY FACTOR 2, MITOCHONDRIAL"/>
    <property type="match status" value="1"/>
</dbReference>
<comment type="caution">
    <text evidence="4">The sequence shown here is derived from an EMBL/GenBank/DDBJ whole genome shotgun (WGS) entry which is preliminary data.</text>
</comment>
<dbReference type="InterPro" id="IPR005631">
    <property type="entry name" value="SDH"/>
</dbReference>
<dbReference type="EMBL" id="PVTD01000002">
    <property type="protein sequence ID" value="PRY25343.1"/>
    <property type="molecule type" value="Genomic_DNA"/>
</dbReference>
<keyword evidence="3" id="KW-0143">Chaperone</keyword>
<accession>A0A2T0RWB4</accession>
<organism evidence="4 5">
    <name type="scientific">Aliiruegeria haliotis</name>
    <dbReference type="NCBI Taxonomy" id="1280846"/>
    <lineage>
        <taxon>Bacteria</taxon>
        <taxon>Pseudomonadati</taxon>
        <taxon>Pseudomonadota</taxon>
        <taxon>Alphaproteobacteria</taxon>
        <taxon>Rhodobacterales</taxon>
        <taxon>Roseobacteraceae</taxon>
        <taxon>Aliiruegeria</taxon>
    </lineage>
</organism>
<keyword evidence="5" id="KW-1185">Reference proteome</keyword>
<reference evidence="4 5" key="1">
    <citation type="submission" date="2018-03" db="EMBL/GenBank/DDBJ databases">
        <title>Genomic Encyclopedia of Archaeal and Bacterial Type Strains, Phase II (KMG-II): from individual species to whole genera.</title>
        <authorList>
            <person name="Goeker M."/>
        </authorList>
    </citation>
    <scope>NUCLEOTIDE SEQUENCE [LARGE SCALE GENOMIC DNA]</scope>
    <source>
        <strain evidence="4 5">DSM 29328</strain>
    </source>
</reference>
<dbReference type="Proteomes" id="UP000239480">
    <property type="component" value="Unassembled WGS sequence"/>
</dbReference>
<evidence type="ECO:0000313" key="4">
    <source>
        <dbReference type="EMBL" id="PRY25343.1"/>
    </source>
</evidence>
<evidence type="ECO:0000256" key="2">
    <source>
        <dbReference type="ARBA" id="ARBA00019418"/>
    </source>
</evidence>
<dbReference type="PANTHER" id="PTHR12469">
    <property type="entry name" value="PROTEIN EMI5 HOMOLOG, MITOCHONDRIAL"/>
    <property type="match status" value="1"/>
</dbReference>
<dbReference type="RefSeq" id="WP_106204249.1">
    <property type="nucleotide sequence ID" value="NZ_PVTD01000002.1"/>
</dbReference>
<evidence type="ECO:0000313" key="5">
    <source>
        <dbReference type="Proteomes" id="UP000239480"/>
    </source>
</evidence>
<dbReference type="SUPFAM" id="SSF109910">
    <property type="entry name" value="YgfY-like"/>
    <property type="match status" value="1"/>
</dbReference>
<dbReference type="InterPro" id="IPR036714">
    <property type="entry name" value="SDH_sf"/>
</dbReference>
<dbReference type="Pfam" id="PF03937">
    <property type="entry name" value="Sdh5"/>
    <property type="match status" value="1"/>
</dbReference>
<sequence length="93" mass="10708">MNPNESRENRLKRLHMRSWRRGIKEMDLVLGKFSDDHLGDLSDDDLALYDALLSENDQDMLRWITGQDPVPAPYGDLFARISDHAHSRGTARS</sequence>